<gene>
    <name evidence="5" type="ORF">EI97DRAFT_434234</name>
</gene>
<organism evidence="5 6">
    <name type="scientific">Westerdykella ornata</name>
    <dbReference type="NCBI Taxonomy" id="318751"/>
    <lineage>
        <taxon>Eukaryota</taxon>
        <taxon>Fungi</taxon>
        <taxon>Dikarya</taxon>
        <taxon>Ascomycota</taxon>
        <taxon>Pezizomycotina</taxon>
        <taxon>Dothideomycetes</taxon>
        <taxon>Pleosporomycetidae</taxon>
        <taxon>Pleosporales</taxon>
        <taxon>Sporormiaceae</taxon>
        <taxon>Westerdykella</taxon>
    </lineage>
</organism>
<dbReference type="InterPro" id="IPR028889">
    <property type="entry name" value="USP"/>
</dbReference>
<dbReference type="GeneID" id="54551756"/>
<dbReference type="PROSITE" id="PS50206">
    <property type="entry name" value="RHODANESE_3"/>
    <property type="match status" value="1"/>
</dbReference>
<feature type="domain" description="USP" evidence="4">
    <location>
        <begin position="682"/>
        <end position="1056"/>
    </location>
</feature>
<dbReference type="InterPro" id="IPR001394">
    <property type="entry name" value="Peptidase_C19_UCH"/>
</dbReference>
<dbReference type="SUPFAM" id="SSF52821">
    <property type="entry name" value="Rhodanese/Cell cycle control phosphatase"/>
    <property type="match status" value="1"/>
</dbReference>
<dbReference type="GO" id="GO:0004843">
    <property type="term" value="F:cysteine-type deubiquitinase activity"/>
    <property type="evidence" value="ECO:0007669"/>
    <property type="project" value="InterPro"/>
</dbReference>
<dbReference type="AlphaFoldDB" id="A0A6A6JHE6"/>
<proteinExistence type="inferred from homology"/>
<dbReference type="Gene3D" id="3.90.70.10">
    <property type="entry name" value="Cysteine proteinases"/>
    <property type="match status" value="1"/>
</dbReference>
<dbReference type="Gene3D" id="3.40.250.10">
    <property type="entry name" value="Rhodanese-like domain"/>
    <property type="match status" value="1"/>
</dbReference>
<feature type="compositionally biased region" description="Pro residues" evidence="2">
    <location>
        <begin position="620"/>
        <end position="639"/>
    </location>
</feature>
<dbReference type="Pfam" id="PF00581">
    <property type="entry name" value="Rhodanese"/>
    <property type="match status" value="1"/>
</dbReference>
<evidence type="ECO:0000256" key="2">
    <source>
        <dbReference type="SAM" id="MobiDB-lite"/>
    </source>
</evidence>
<feature type="domain" description="Rhodanese" evidence="3">
    <location>
        <begin position="387"/>
        <end position="407"/>
    </location>
</feature>
<sequence length="1063" mass="118962">MTGRPNGSYNAAGGSQRDSHGDAPAADGKKPGGSFPPMAEIVASAQETVNDLRKHTIGRLLEEARLKLRSALFRLDTRHSLAAAYWEYLVAFQIVVEAIPRHQTYYDKVHLSRGQMHRDYQDLVKDVRTHESRFQNIKQIILNDNMRNGAKHSSRPSSAASMYIDGANLNPSQPRPSNRRDDELMLPEGPPAAPTGANGPKPQVHPKPQSLHGRGLHQNSGSADYGPNSGDDLAERFAKLRGLTPKNTAPADLADATVKMPSASDHYFPKPMGPRGMPPKLPLNTDLGVSMPREPSPTYSPARNLSLPESIQPPRSSARSIVGSGGRNNSLQASGTAPQLSQPNGDSGSYLPHSNDNSGSAPPARKASVNRQTEDQIPVEKFYDYIRMYNILVIDVRPREEFDSGHIYVGSIICVEPPALHDGCSAEQLAERLVLSPDEEQAMFDRRDQYDLVVYYDAGTKTSAFLHKHDRSQQEIALKRLHDALDDFNNEKPLKRPPIFLMGGIAAWTDMLGSQGLKVSSTATIVASKRRKPARSITRVTADSHAGKVDFQKRRDYTLMDPEEERRWLAEVREGRAVFAEPEEIEDDLDGSLYHSTEDFLRRFPSVETERQSMIHPPRRPPPPPQHTPPPIPVAPSRPAPSVSRVSYSGVHERQNTPQARPSDLQLYVSPSRHGQIRLHRTGLLNFGVTCYMNSVVQCLSGNSDLAHIFLTRRYEKYLQRENWKGTKGILSESFATLLSNLFKGDVGALRPSTFRRVCGHFNAQWAVDEQQDAKEFLEFVLDYLHEDLNMTWNKAPLKPLTEAEEMKREALPRPYVAMIEWSRYVYRENSLIGQLFAGQHASRLTCMACGTTSTTYEAFWSISVEIPHDRPADLRDCLRSYCAHEQLTGKEEWRCPRCKTNREAMKKITITRAPESLVIHFKRFKASHTERAHKVRTAINFPLRGLDLGPFMEPPMTPAEEAVVVSNARDGANQLAALKSEPAMNGPYQYNAYAVIWHIGNTLGSGHYVAHVKDKASGCWRQFNDDRITDFDPGALPPHNRLQNEKAYIVFYEREKVAGGAL</sequence>
<reference evidence="5" key="1">
    <citation type="journal article" date="2020" name="Stud. Mycol.">
        <title>101 Dothideomycetes genomes: a test case for predicting lifestyles and emergence of pathogens.</title>
        <authorList>
            <person name="Haridas S."/>
            <person name="Albert R."/>
            <person name="Binder M."/>
            <person name="Bloem J."/>
            <person name="Labutti K."/>
            <person name="Salamov A."/>
            <person name="Andreopoulos B."/>
            <person name="Baker S."/>
            <person name="Barry K."/>
            <person name="Bills G."/>
            <person name="Bluhm B."/>
            <person name="Cannon C."/>
            <person name="Castanera R."/>
            <person name="Culley D."/>
            <person name="Daum C."/>
            <person name="Ezra D."/>
            <person name="Gonzalez J."/>
            <person name="Henrissat B."/>
            <person name="Kuo A."/>
            <person name="Liang C."/>
            <person name="Lipzen A."/>
            <person name="Lutzoni F."/>
            <person name="Magnuson J."/>
            <person name="Mondo S."/>
            <person name="Nolan M."/>
            <person name="Ohm R."/>
            <person name="Pangilinan J."/>
            <person name="Park H.-J."/>
            <person name="Ramirez L."/>
            <person name="Alfaro M."/>
            <person name="Sun H."/>
            <person name="Tritt A."/>
            <person name="Yoshinaga Y."/>
            <person name="Zwiers L.-H."/>
            <person name="Turgeon B."/>
            <person name="Goodwin S."/>
            <person name="Spatafora J."/>
            <person name="Crous P."/>
            <person name="Grigoriev I."/>
        </authorList>
    </citation>
    <scope>NUCLEOTIDE SEQUENCE</scope>
    <source>
        <strain evidence="5">CBS 379.55</strain>
    </source>
</reference>
<name>A0A6A6JHE6_WESOR</name>
<dbReference type="InterPro" id="IPR001763">
    <property type="entry name" value="Rhodanese-like_dom"/>
</dbReference>
<evidence type="ECO:0000259" key="3">
    <source>
        <dbReference type="PROSITE" id="PS50206"/>
    </source>
</evidence>
<dbReference type="GO" id="GO:0016579">
    <property type="term" value="P:protein deubiquitination"/>
    <property type="evidence" value="ECO:0007669"/>
    <property type="project" value="InterPro"/>
</dbReference>
<dbReference type="SUPFAM" id="SSF54001">
    <property type="entry name" value="Cysteine proteinases"/>
    <property type="match status" value="1"/>
</dbReference>
<feature type="region of interest" description="Disordered" evidence="2">
    <location>
        <begin position="1"/>
        <end position="37"/>
    </location>
</feature>
<comment type="similarity">
    <text evidence="1">Belongs to the peptidase C19 family.</text>
</comment>
<dbReference type="PANTHER" id="PTHR21646:SF23">
    <property type="entry name" value="UBIQUITIN CARBOXYL-TERMINAL HYDROLASE USP2"/>
    <property type="match status" value="1"/>
</dbReference>
<dbReference type="OrthoDB" id="292964at2759"/>
<dbReference type="RefSeq" id="XP_033652927.1">
    <property type="nucleotide sequence ID" value="XM_033798581.1"/>
</dbReference>
<evidence type="ECO:0000256" key="1">
    <source>
        <dbReference type="ARBA" id="ARBA00009085"/>
    </source>
</evidence>
<dbReference type="InterPro" id="IPR038765">
    <property type="entry name" value="Papain-like_cys_pep_sf"/>
</dbReference>
<dbReference type="Proteomes" id="UP000800097">
    <property type="component" value="Unassembled WGS sequence"/>
</dbReference>
<keyword evidence="6" id="KW-1185">Reference proteome</keyword>
<feature type="region of interest" description="Disordered" evidence="2">
    <location>
        <begin position="145"/>
        <end position="232"/>
    </location>
</feature>
<dbReference type="PROSITE" id="PS50235">
    <property type="entry name" value="USP_3"/>
    <property type="match status" value="1"/>
</dbReference>
<feature type="compositionally biased region" description="Polar residues" evidence="2">
    <location>
        <begin position="327"/>
        <end position="360"/>
    </location>
</feature>
<feature type="compositionally biased region" description="Polar residues" evidence="2">
    <location>
        <begin position="297"/>
        <end position="319"/>
    </location>
</feature>
<dbReference type="CDD" id="cd00158">
    <property type="entry name" value="RHOD"/>
    <property type="match status" value="1"/>
</dbReference>
<keyword evidence="5" id="KW-0378">Hydrolase</keyword>
<feature type="region of interest" description="Disordered" evidence="2">
    <location>
        <begin position="264"/>
        <end position="373"/>
    </location>
</feature>
<dbReference type="CDD" id="cd02674">
    <property type="entry name" value="Peptidase_C19R"/>
    <property type="match status" value="1"/>
</dbReference>
<feature type="region of interest" description="Disordered" evidence="2">
    <location>
        <begin position="608"/>
        <end position="664"/>
    </location>
</feature>
<evidence type="ECO:0000313" key="5">
    <source>
        <dbReference type="EMBL" id="KAF2275388.1"/>
    </source>
</evidence>
<dbReference type="EMBL" id="ML986497">
    <property type="protein sequence ID" value="KAF2275388.1"/>
    <property type="molecule type" value="Genomic_DNA"/>
</dbReference>
<dbReference type="InterPro" id="IPR050185">
    <property type="entry name" value="Ub_carboxyl-term_hydrolase"/>
</dbReference>
<protein>
    <submittedName>
        <fullName evidence="5">Ubiquitin carboxyl-terminal hydrolase 2</fullName>
    </submittedName>
</protein>
<dbReference type="InterPro" id="IPR036873">
    <property type="entry name" value="Rhodanese-like_dom_sf"/>
</dbReference>
<dbReference type="PANTHER" id="PTHR21646">
    <property type="entry name" value="UBIQUITIN CARBOXYL-TERMINAL HYDROLASE"/>
    <property type="match status" value="1"/>
</dbReference>
<evidence type="ECO:0000313" key="6">
    <source>
        <dbReference type="Proteomes" id="UP000800097"/>
    </source>
</evidence>
<evidence type="ECO:0000259" key="4">
    <source>
        <dbReference type="PROSITE" id="PS50235"/>
    </source>
</evidence>
<accession>A0A6A6JHE6</accession>
<dbReference type="Pfam" id="PF00443">
    <property type="entry name" value="UCH"/>
    <property type="match status" value="1"/>
</dbReference>